<dbReference type="InterPro" id="IPR011320">
    <property type="entry name" value="RNase_H1_N"/>
</dbReference>
<dbReference type="GO" id="GO:0003676">
    <property type="term" value="F:nucleic acid binding"/>
    <property type="evidence" value="ECO:0007669"/>
    <property type="project" value="InterPro"/>
</dbReference>
<evidence type="ECO:0000256" key="8">
    <source>
        <dbReference type="ARBA" id="ARBA00022801"/>
    </source>
</evidence>
<evidence type="ECO:0000256" key="3">
    <source>
        <dbReference type="ARBA" id="ARBA00005300"/>
    </source>
</evidence>
<feature type="compositionally biased region" description="Basic and acidic residues" evidence="10">
    <location>
        <begin position="254"/>
        <end position="268"/>
    </location>
</feature>
<comment type="caution">
    <text evidence="12">The sequence shown here is derived from an EMBL/GenBank/DDBJ whole genome shotgun (WGS) entry which is preliminary data.</text>
</comment>
<dbReference type="PROSITE" id="PS50879">
    <property type="entry name" value="RNASE_H_1"/>
    <property type="match status" value="1"/>
</dbReference>
<dbReference type="InterPro" id="IPR009027">
    <property type="entry name" value="Ribosomal_bL9/RNase_H1_N"/>
</dbReference>
<keyword evidence="5" id="KW-0540">Nuclease</keyword>
<dbReference type="InterPro" id="IPR012337">
    <property type="entry name" value="RNaseH-like_sf"/>
</dbReference>
<dbReference type="InterPro" id="IPR036397">
    <property type="entry name" value="RNaseH_sf"/>
</dbReference>
<evidence type="ECO:0000313" key="13">
    <source>
        <dbReference type="Proteomes" id="UP000654918"/>
    </source>
</evidence>
<evidence type="ECO:0000256" key="2">
    <source>
        <dbReference type="ARBA" id="ARBA00001946"/>
    </source>
</evidence>
<dbReference type="SUPFAM" id="SSF55658">
    <property type="entry name" value="L9 N-domain-like"/>
    <property type="match status" value="2"/>
</dbReference>
<evidence type="ECO:0000313" key="12">
    <source>
        <dbReference type="EMBL" id="KAF6832096.1"/>
    </source>
</evidence>
<dbReference type="SUPFAM" id="SSF53098">
    <property type="entry name" value="Ribonuclease H-like"/>
    <property type="match status" value="1"/>
</dbReference>
<evidence type="ECO:0000256" key="6">
    <source>
        <dbReference type="ARBA" id="ARBA00022723"/>
    </source>
</evidence>
<dbReference type="CDD" id="cd09280">
    <property type="entry name" value="RNase_HI_eukaryote_like"/>
    <property type="match status" value="1"/>
</dbReference>
<dbReference type="InterPro" id="IPR037056">
    <property type="entry name" value="RNase_H1_N_sf"/>
</dbReference>
<feature type="domain" description="RNase H type-1" evidence="11">
    <location>
        <begin position="237"/>
        <end position="418"/>
    </location>
</feature>
<keyword evidence="6" id="KW-0479">Metal-binding</keyword>
<proteinExistence type="inferred from homology"/>
<dbReference type="Proteomes" id="UP000654918">
    <property type="component" value="Unassembled WGS sequence"/>
</dbReference>
<gene>
    <name evidence="12" type="ORF">CPLU01_06342</name>
</gene>
<dbReference type="InterPro" id="IPR050092">
    <property type="entry name" value="RNase_H"/>
</dbReference>
<dbReference type="GO" id="GO:0004523">
    <property type="term" value="F:RNA-DNA hybrid ribonuclease activity"/>
    <property type="evidence" value="ECO:0007669"/>
    <property type="project" value="UniProtKB-EC"/>
</dbReference>
<dbReference type="Pfam" id="PF00075">
    <property type="entry name" value="RNase_H"/>
    <property type="match status" value="1"/>
</dbReference>
<dbReference type="InterPro" id="IPR002156">
    <property type="entry name" value="RNaseH_domain"/>
</dbReference>
<feature type="region of interest" description="Disordered" evidence="10">
    <location>
        <begin position="253"/>
        <end position="274"/>
    </location>
</feature>
<evidence type="ECO:0000256" key="4">
    <source>
        <dbReference type="ARBA" id="ARBA00012180"/>
    </source>
</evidence>
<keyword evidence="13" id="KW-1185">Reference proteome</keyword>
<organism evidence="12 13">
    <name type="scientific">Colletotrichum plurivorum</name>
    <dbReference type="NCBI Taxonomy" id="2175906"/>
    <lineage>
        <taxon>Eukaryota</taxon>
        <taxon>Fungi</taxon>
        <taxon>Dikarya</taxon>
        <taxon>Ascomycota</taxon>
        <taxon>Pezizomycotina</taxon>
        <taxon>Sordariomycetes</taxon>
        <taxon>Hypocreomycetidae</taxon>
        <taxon>Glomerellales</taxon>
        <taxon>Glomerellaceae</taxon>
        <taxon>Colletotrichum</taxon>
        <taxon>Colletotrichum orchidearum species complex</taxon>
    </lineage>
</organism>
<feature type="region of interest" description="Disordered" evidence="10">
    <location>
        <begin position="213"/>
        <end position="237"/>
    </location>
</feature>
<evidence type="ECO:0000256" key="10">
    <source>
        <dbReference type="SAM" id="MobiDB-lite"/>
    </source>
</evidence>
<dbReference type="Pfam" id="PF01693">
    <property type="entry name" value="Cauli_VI"/>
    <property type="match status" value="2"/>
</dbReference>
<comment type="similarity">
    <text evidence="3">Belongs to the RNase H family.</text>
</comment>
<accession>A0A8H6NGX8</accession>
<evidence type="ECO:0000256" key="7">
    <source>
        <dbReference type="ARBA" id="ARBA00022759"/>
    </source>
</evidence>
<evidence type="ECO:0000259" key="11">
    <source>
        <dbReference type="PROSITE" id="PS50879"/>
    </source>
</evidence>
<protein>
    <recommendedName>
        <fullName evidence="4">ribonuclease H</fullName>
        <ecNumber evidence="4">3.1.26.4</ecNumber>
    </recommendedName>
</protein>
<name>A0A8H6NGX8_9PEZI</name>
<evidence type="ECO:0000256" key="5">
    <source>
        <dbReference type="ARBA" id="ARBA00022722"/>
    </source>
</evidence>
<keyword evidence="8" id="KW-0378">Hydrolase</keyword>
<dbReference type="EC" id="3.1.26.4" evidence="4"/>
<evidence type="ECO:0000256" key="1">
    <source>
        <dbReference type="ARBA" id="ARBA00000077"/>
    </source>
</evidence>
<feature type="compositionally biased region" description="Acidic residues" evidence="10">
    <location>
        <begin position="214"/>
        <end position="237"/>
    </location>
</feature>
<reference evidence="12" key="1">
    <citation type="journal article" date="2020" name="Phytopathology">
        <title>Genome Sequence Resources of Colletotrichum truncatum, C. plurivorum, C. musicola, and C. sojae: Four Species Pathogenic to Soybean (Glycine max).</title>
        <authorList>
            <person name="Rogerio F."/>
            <person name="Boufleur T.R."/>
            <person name="Ciampi-Guillardi M."/>
            <person name="Sukno S.A."/>
            <person name="Thon M.R."/>
            <person name="Massola Junior N.S."/>
            <person name="Baroncelli R."/>
        </authorList>
    </citation>
    <scope>NUCLEOTIDE SEQUENCE</scope>
    <source>
        <strain evidence="12">LFN00145</strain>
    </source>
</reference>
<dbReference type="EMBL" id="WIGO01000073">
    <property type="protein sequence ID" value="KAF6832096.1"/>
    <property type="molecule type" value="Genomic_DNA"/>
</dbReference>
<comment type="cofactor">
    <cofactor evidence="2">
        <name>Mg(2+)</name>
        <dbReference type="ChEBI" id="CHEBI:18420"/>
    </cofactor>
</comment>
<dbReference type="FunFam" id="3.40.970.10:FF:000001">
    <property type="entry name" value="Ribonuclease H1"/>
    <property type="match status" value="1"/>
</dbReference>
<dbReference type="GO" id="GO:0043137">
    <property type="term" value="P:DNA replication, removal of RNA primer"/>
    <property type="evidence" value="ECO:0007669"/>
    <property type="project" value="TreeGrafter"/>
</dbReference>
<dbReference type="AlphaFoldDB" id="A0A8H6NGX8"/>
<dbReference type="PANTHER" id="PTHR10642">
    <property type="entry name" value="RIBONUCLEASE H1"/>
    <property type="match status" value="1"/>
</dbReference>
<keyword evidence="7" id="KW-0255">Endonuclease</keyword>
<comment type="catalytic activity">
    <reaction evidence="1">
        <text>Endonucleolytic cleavage to 5'-phosphomonoester.</text>
        <dbReference type="EC" id="3.1.26.4"/>
    </reaction>
</comment>
<dbReference type="GO" id="GO:0046872">
    <property type="term" value="F:metal ion binding"/>
    <property type="evidence" value="ECO:0007669"/>
    <property type="project" value="UniProtKB-KW"/>
</dbReference>
<evidence type="ECO:0000256" key="9">
    <source>
        <dbReference type="ARBA" id="ARBA00022842"/>
    </source>
</evidence>
<dbReference type="PANTHER" id="PTHR10642:SF26">
    <property type="entry name" value="RIBONUCLEASE H1"/>
    <property type="match status" value="1"/>
</dbReference>
<sequence length="435" mass="48489">MRLQAPRTNIAVHIYLQLRAPRPPNATPATIATRRSFFWRRAQAEHDERPKTALTTILRGLLDAMPANKRGAPLASGTAPKKRKAEPKAPKFYGVRFGHIPGVYDNWTQCQKQISGCAGAMFKSFPTEQEALEYVAGKDTKKEGPPKYYAVARGPITGIYLDWKIVEEAITGAKGPKYKKFETIPEAVAYIEQWADDETIDAVRAQWDPRYEVEQEESELEPESEVDLDVSDSDEDETKSIVIYTDGSCLGNGKNHEKSNAKDHDKGNAKAIAKGPPAAAGVGVYFGDFDKRNISEPLEGEQQTNQRAELTALLRALECIPITKPAHIWTDSSYSINCATKWYKIWEENGWKAQLTAEDRKKNITDKEVKNRDLVEAIRRKINERDTIGTLTDIQWVKAHDKTAGNIGADRLAAAGAKMKAKDLAQQAAHKAHGY</sequence>
<dbReference type="Gene3D" id="3.30.420.10">
    <property type="entry name" value="Ribonuclease H-like superfamily/Ribonuclease H"/>
    <property type="match status" value="1"/>
</dbReference>
<keyword evidence="9" id="KW-0460">Magnesium</keyword>
<dbReference type="Gene3D" id="3.40.970.10">
    <property type="entry name" value="Ribonuclease H1, N-terminal domain"/>
    <property type="match status" value="2"/>
</dbReference>